<organism evidence="14 15">
    <name type="scientific">Neoroseomonas alkaliterrae</name>
    <dbReference type="NCBI Taxonomy" id="1452450"/>
    <lineage>
        <taxon>Bacteria</taxon>
        <taxon>Pseudomonadati</taxon>
        <taxon>Pseudomonadota</taxon>
        <taxon>Alphaproteobacteria</taxon>
        <taxon>Acetobacterales</taxon>
        <taxon>Acetobacteraceae</taxon>
        <taxon>Neoroseomonas</taxon>
    </lineage>
</organism>
<evidence type="ECO:0000256" key="9">
    <source>
        <dbReference type="ARBA" id="ARBA00022927"/>
    </source>
</evidence>
<dbReference type="PRINTS" id="PR01853">
    <property type="entry name" value="YAJCTRNLCASE"/>
</dbReference>
<protein>
    <recommendedName>
        <fullName evidence="5">Sec translocon accessory complex subunit YajC</fullName>
    </recommendedName>
</protein>
<comment type="similarity">
    <text evidence="3">Belongs to the YajC family.</text>
</comment>
<evidence type="ECO:0000313" key="14">
    <source>
        <dbReference type="EMBL" id="MBB5689918.1"/>
    </source>
</evidence>
<evidence type="ECO:0000256" key="4">
    <source>
        <dbReference type="ARBA" id="ARBA00011718"/>
    </source>
</evidence>
<dbReference type="RefSeq" id="WP_184484201.1">
    <property type="nucleotide sequence ID" value="NZ_JAAEDJ010000239.1"/>
</dbReference>
<evidence type="ECO:0000256" key="3">
    <source>
        <dbReference type="ARBA" id="ARBA00006742"/>
    </source>
</evidence>
<evidence type="ECO:0000256" key="1">
    <source>
        <dbReference type="ARBA" id="ARBA00002061"/>
    </source>
</evidence>
<proteinExistence type="inferred from homology"/>
<dbReference type="AlphaFoldDB" id="A0A840XMW3"/>
<feature type="transmembrane region" description="Helical" evidence="13">
    <location>
        <begin position="20"/>
        <end position="39"/>
    </location>
</feature>
<keyword evidence="7" id="KW-1003">Cell membrane</keyword>
<comment type="caution">
    <text evidence="14">The sequence shown here is derived from an EMBL/GenBank/DDBJ whole genome shotgun (WGS) entry which is preliminary data.</text>
</comment>
<gene>
    <name evidence="14" type="ORF">FHS88_002044</name>
</gene>
<evidence type="ECO:0000256" key="10">
    <source>
        <dbReference type="ARBA" id="ARBA00022989"/>
    </source>
</evidence>
<reference evidence="14 15" key="1">
    <citation type="submission" date="2020-08" db="EMBL/GenBank/DDBJ databases">
        <title>Genomic Encyclopedia of Type Strains, Phase IV (KMG-IV): sequencing the most valuable type-strain genomes for metagenomic binning, comparative biology and taxonomic classification.</title>
        <authorList>
            <person name="Goeker M."/>
        </authorList>
    </citation>
    <scope>NUCLEOTIDE SEQUENCE [LARGE SCALE GENOMIC DNA]</scope>
    <source>
        <strain evidence="14 15">DSM 25895</strain>
    </source>
</reference>
<evidence type="ECO:0000256" key="11">
    <source>
        <dbReference type="ARBA" id="ARBA00023010"/>
    </source>
</evidence>
<keyword evidence="10 13" id="KW-1133">Transmembrane helix</keyword>
<dbReference type="PANTHER" id="PTHR33909:SF1">
    <property type="entry name" value="SEC TRANSLOCON ACCESSORY COMPLEX SUBUNIT YAJC"/>
    <property type="match status" value="1"/>
</dbReference>
<dbReference type="GO" id="GO:0015031">
    <property type="term" value="P:protein transport"/>
    <property type="evidence" value="ECO:0007669"/>
    <property type="project" value="UniProtKB-KW"/>
</dbReference>
<evidence type="ECO:0000256" key="13">
    <source>
        <dbReference type="SAM" id="Phobius"/>
    </source>
</evidence>
<evidence type="ECO:0000256" key="6">
    <source>
        <dbReference type="ARBA" id="ARBA00022448"/>
    </source>
</evidence>
<dbReference type="Pfam" id="PF02699">
    <property type="entry name" value="YajC"/>
    <property type="match status" value="1"/>
</dbReference>
<evidence type="ECO:0000256" key="2">
    <source>
        <dbReference type="ARBA" id="ARBA00004162"/>
    </source>
</evidence>
<keyword evidence="9" id="KW-0653">Protein transport</keyword>
<dbReference type="NCBIfam" id="TIGR00739">
    <property type="entry name" value="yajC"/>
    <property type="match status" value="1"/>
</dbReference>
<evidence type="ECO:0000256" key="8">
    <source>
        <dbReference type="ARBA" id="ARBA00022692"/>
    </source>
</evidence>
<dbReference type="GO" id="GO:0005886">
    <property type="term" value="C:plasma membrane"/>
    <property type="evidence" value="ECO:0007669"/>
    <property type="project" value="UniProtKB-SubCell"/>
</dbReference>
<evidence type="ECO:0000256" key="7">
    <source>
        <dbReference type="ARBA" id="ARBA00022475"/>
    </source>
</evidence>
<keyword evidence="6" id="KW-0813">Transport</keyword>
<comment type="subunit">
    <text evidence="4">Part of the SecDF-YidC-YajC translocase complex. The SecDF-YidC-YajC translocase forms a supercomplex with SecYEG, called the holo-translocon (HTL).</text>
</comment>
<evidence type="ECO:0000256" key="12">
    <source>
        <dbReference type="ARBA" id="ARBA00023136"/>
    </source>
</evidence>
<evidence type="ECO:0000313" key="15">
    <source>
        <dbReference type="Proteomes" id="UP000562254"/>
    </source>
</evidence>
<accession>A0A840XMW3</accession>
<keyword evidence="15" id="KW-1185">Reference proteome</keyword>
<comment type="function">
    <text evidence="1">The SecYEG-SecDF-YajC-YidC holo-translocon (HTL) protein secretase/insertase is a supercomplex required for protein secretion, insertion of proteins into membranes, and assembly of membrane protein complexes. While the SecYEG complex is essential for assembly of a number of proteins and complexes, the SecDF-YajC-YidC subcomplex facilitates these functions.</text>
</comment>
<dbReference type="SMART" id="SM01323">
    <property type="entry name" value="YajC"/>
    <property type="match status" value="1"/>
</dbReference>
<dbReference type="InterPro" id="IPR003849">
    <property type="entry name" value="Preprotein_translocase_YajC"/>
</dbReference>
<sequence>MWTPFGISPAYAQDAAGGAGIVMQLLPLVLIFVVFYFLLIRPQQKKMKEHREMLGQLKRNDRIVTAGGIVATITKVKEGSDEIEAEIAPNVRVTVVRGTITSVIKPQAANDEKSS</sequence>
<keyword evidence="8 13" id="KW-0812">Transmembrane</keyword>
<name>A0A840XMW3_9PROT</name>
<dbReference type="Proteomes" id="UP000562254">
    <property type="component" value="Unassembled WGS sequence"/>
</dbReference>
<comment type="subcellular location">
    <subcellularLocation>
        <location evidence="2">Cell membrane</location>
        <topology evidence="2">Single-pass membrane protein</topology>
    </subcellularLocation>
</comment>
<keyword evidence="11" id="KW-0811">Translocation</keyword>
<evidence type="ECO:0000256" key="5">
    <source>
        <dbReference type="ARBA" id="ARBA00014962"/>
    </source>
</evidence>
<keyword evidence="12 13" id="KW-0472">Membrane</keyword>
<dbReference type="PANTHER" id="PTHR33909">
    <property type="entry name" value="SEC TRANSLOCON ACCESSORY COMPLEX SUBUNIT YAJC"/>
    <property type="match status" value="1"/>
</dbReference>
<dbReference type="EMBL" id="JACIJE010000005">
    <property type="protein sequence ID" value="MBB5689918.1"/>
    <property type="molecule type" value="Genomic_DNA"/>
</dbReference>